<evidence type="ECO:0000313" key="1">
    <source>
        <dbReference type="EMBL" id="KAJ9544540.1"/>
    </source>
</evidence>
<organism evidence="1 2">
    <name type="scientific">Centaurea solstitialis</name>
    <name type="common">yellow star-thistle</name>
    <dbReference type="NCBI Taxonomy" id="347529"/>
    <lineage>
        <taxon>Eukaryota</taxon>
        <taxon>Viridiplantae</taxon>
        <taxon>Streptophyta</taxon>
        <taxon>Embryophyta</taxon>
        <taxon>Tracheophyta</taxon>
        <taxon>Spermatophyta</taxon>
        <taxon>Magnoliopsida</taxon>
        <taxon>eudicotyledons</taxon>
        <taxon>Gunneridae</taxon>
        <taxon>Pentapetalae</taxon>
        <taxon>asterids</taxon>
        <taxon>campanulids</taxon>
        <taxon>Asterales</taxon>
        <taxon>Asteraceae</taxon>
        <taxon>Carduoideae</taxon>
        <taxon>Cardueae</taxon>
        <taxon>Centaureinae</taxon>
        <taxon>Centaurea</taxon>
    </lineage>
</organism>
<sequence>MPPERAFQSHILEGAVEAVAPKRKWRKLLGSIDTRLMEENMLDIRKYLFRLKDDDKEVFRAGISYLSTIGALLRWLPLDHHWRTDVTSFVGREELRVAPTPLSGEEVFHQLDGTEFLADNDQDQEMNEFVLQSTDLDQ</sequence>
<protein>
    <submittedName>
        <fullName evidence="1">Uncharacterized protein</fullName>
    </submittedName>
</protein>
<accession>A0AA38SY29</accession>
<reference evidence="1" key="1">
    <citation type="submission" date="2023-03" db="EMBL/GenBank/DDBJ databases">
        <title>Chromosome-scale reference genome and RAD-based genetic map of yellow starthistle (Centaurea solstitialis) reveal putative structural variation and QTLs associated with invader traits.</title>
        <authorList>
            <person name="Reatini B."/>
            <person name="Cang F.A."/>
            <person name="Jiang Q."/>
            <person name="Mckibben M.T.W."/>
            <person name="Barker M.S."/>
            <person name="Rieseberg L.H."/>
            <person name="Dlugosch K.M."/>
        </authorList>
    </citation>
    <scope>NUCLEOTIDE SEQUENCE</scope>
    <source>
        <strain evidence="1">CAN-66</strain>
        <tissue evidence="1">Leaf</tissue>
    </source>
</reference>
<dbReference type="EMBL" id="JARYMX010000006">
    <property type="protein sequence ID" value="KAJ9544540.1"/>
    <property type="molecule type" value="Genomic_DNA"/>
</dbReference>
<comment type="caution">
    <text evidence="1">The sequence shown here is derived from an EMBL/GenBank/DDBJ whole genome shotgun (WGS) entry which is preliminary data.</text>
</comment>
<gene>
    <name evidence="1" type="ORF">OSB04_024247</name>
</gene>
<dbReference type="AlphaFoldDB" id="A0AA38SY29"/>
<evidence type="ECO:0000313" key="2">
    <source>
        <dbReference type="Proteomes" id="UP001172457"/>
    </source>
</evidence>
<keyword evidence="2" id="KW-1185">Reference proteome</keyword>
<dbReference type="Proteomes" id="UP001172457">
    <property type="component" value="Chromosome 6"/>
</dbReference>
<name>A0AA38SY29_9ASTR</name>
<proteinExistence type="predicted"/>